<comment type="subcellular location">
    <subcellularLocation>
        <location evidence="1">Cytoplasm</location>
    </subcellularLocation>
</comment>
<dbReference type="AlphaFoldDB" id="A0A099I9W0"/>
<sequence length="158" mass="17634">MGITVLRCDDRLIHGQCIVKVLNDYKIDYIILVDAFTASNPVMSNIYKMSVPPNVHLDVASAQSAIALIEQAEKSSERTLVLVKDPIIALELQKNCTVLPKALNIGPMSNRKGTKKATYFSYLLDSEAAACEELHAMGIRVYFQQVPGEKEMEWKEAF</sequence>
<dbReference type="Gene3D" id="3.40.35.10">
    <property type="entry name" value="Phosphotransferase system, sorbose subfamily IIB component"/>
    <property type="match status" value="1"/>
</dbReference>
<dbReference type="Proteomes" id="UP000030008">
    <property type="component" value="Unassembled WGS sequence"/>
</dbReference>
<evidence type="ECO:0000256" key="5">
    <source>
        <dbReference type="ARBA" id="ARBA00022679"/>
    </source>
</evidence>
<accession>A0A099I9W0</accession>
<keyword evidence="2" id="KW-0813">Transport</keyword>
<evidence type="ECO:0000256" key="2">
    <source>
        <dbReference type="ARBA" id="ARBA00022448"/>
    </source>
</evidence>
<dbReference type="Proteomes" id="UP001203972">
    <property type="component" value="Unassembled WGS sequence"/>
</dbReference>
<dbReference type="GO" id="GO:0005737">
    <property type="term" value="C:cytoplasm"/>
    <property type="evidence" value="ECO:0007669"/>
    <property type="project" value="UniProtKB-SubCell"/>
</dbReference>
<evidence type="ECO:0000313" key="9">
    <source>
        <dbReference type="EMBL" id="KGJ54450.1"/>
    </source>
</evidence>
<dbReference type="InterPro" id="IPR036667">
    <property type="entry name" value="PTS_IIB_sorbose-sp_sf"/>
</dbReference>
<protein>
    <submittedName>
        <fullName evidence="9">PTS sorbose transporter subunit IIB</fullName>
    </submittedName>
    <submittedName>
        <fullName evidence="10">PTS sugar transporter subunit IIB</fullName>
    </submittedName>
    <submittedName>
        <fullName evidence="11">PTS transporter subunit IIB</fullName>
    </submittedName>
</protein>
<evidence type="ECO:0000256" key="3">
    <source>
        <dbReference type="ARBA" id="ARBA00022490"/>
    </source>
</evidence>
<dbReference type="Pfam" id="PF03830">
    <property type="entry name" value="PTSIIB_sorb"/>
    <property type="match status" value="1"/>
</dbReference>
<name>A0A099I9W0_CLOIN</name>
<evidence type="ECO:0000256" key="4">
    <source>
        <dbReference type="ARBA" id="ARBA00022597"/>
    </source>
</evidence>
<keyword evidence="5" id="KW-0808">Transferase</keyword>
<dbReference type="EMBL" id="JQIF01000016">
    <property type="protein sequence ID" value="KGJ54450.1"/>
    <property type="molecule type" value="Genomic_DNA"/>
</dbReference>
<feature type="domain" description="PTS EIIB type-4" evidence="8">
    <location>
        <begin position="1"/>
        <end position="158"/>
    </location>
</feature>
<dbReference type="GO" id="GO:0009401">
    <property type="term" value="P:phosphoenolpyruvate-dependent sugar phosphotransferase system"/>
    <property type="evidence" value="ECO:0007669"/>
    <property type="project" value="UniProtKB-KW"/>
</dbReference>
<keyword evidence="7" id="KW-0418">Kinase</keyword>
<dbReference type="Proteomes" id="UP000604383">
    <property type="component" value="Unassembled WGS sequence"/>
</dbReference>
<proteinExistence type="predicted"/>
<reference evidence="11" key="2">
    <citation type="journal article" date="2019" name="Nat. Med.">
        <title>A library of human gut bacterial isolates paired with longitudinal multiomics data enables mechanistic microbiome research.</title>
        <authorList>
            <person name="Poyet M."/>
            <person name="Groussin M."/>
            <person name="Gibbons S.M."/>
            <person name="Avila-Pacheco J."/>
            <person name="Jiang X."/>
            <person name="Kearney S.M."/>
            <person name="Perrotta A.R."/>
            <person name="Berdy B."/>
            <person name="Zhao S."/>
            <person name="Lieberman T.D."/>
            <person name="Swanson P.K."/>
            <person name="Smith M."/>
            <person name="Roesemann S."/>
            <person name="Alexander J.E."/>
            <person name="Rich S.A."/>
            <person name="Livny J."/>
            <person name="Vlamakis H."/>
            <person name="Clish C."/>
            <person name="Bullock K."/>
            <person name="Deik A."/>
            <person name="Scott J."/>
            <person name="Pierce K.A."/>
            <person name="Xavier R.J."/>
            <person name="Alm E.J."/>
        </authorList>
    </citation>
    <scope>NUCLEOTIDE SEQUENCE</scope>
    <source>
        <strain evidence="11">BIOML-A12</strain>
    </source>
</reference>
<comment type="caution">
    <text evidence="9">The sequence shown here is derived from an EMBL/GenBank/DDBJ whole genome shotgun (WGS) entry which is preliminary data.</text>
</comment>
<evidence type="ECO:0000256" key="7">
    <source>
        <dbReference type="ARBA" id="ARBA00022777"/>
    </source>
</evidence>
<organism evidence="9 12">
    <name type="scientific">Clostridium innocuum</name>
    <dbReference type="NCBI Taxonomy" id="1522"/>
    <lineage>
        <taxon>Bacteria</taxon>
        <taxon>Bacillati</taxon>
        <taxon>Bacillota</taxon>
        <taxon>Clostridia</taxon>
        <taxon>Eubacteriales</taxon>
        <taxon>Clostridiaceae</taxon>
        <taxon>Clostridium</taxon>
    </lineage>
</organism>
<evidence type="ECO:0000256" key="1">
    <source>
        <dbReference type="ARBA" id="ARBA00004496"/>
    </source>
</evidence>
<dbReference type="GO" id="GO:0008982">
    <property type="term" value="F:protein-N(PI)-phosphohistidine-sugar phosphotransferase activity"/>
    <property type="evidence" value="ECO:0007669"/>
    <property type="project" value="InterPro"/>
</dbReference>
<evidence type="ECO:0000313" key="11">
    <source>
        <dbReference type="EMBL" id="MZH55899.1"/>
    </source>
</evidence>
<evidence type="ECO:0000313" key="10">
    <source>
        <dbReference type="EMBL" id="MCR0233692.1"/>
    </source>
</evidence>
<keyword evidence="3" id="KW-0963">Cytoplasm</keyword>
<keyword evidence="6" id="KW-0598">Phosphotransferase system</keyword>
<evidence type="ECO:0000313" key="12">
    <source>
        <dbReference type="Proteomes" id="UP000030008"/>
    </source>
</evidence>
<dbReference type="EMBL" id="WWTN01000012">
    <property type="protein sequence ID" value="MZH55899.1"/>
    <property type="molecule type" value="Genomic_DNA"/>
</dbReference>
<gene>
    <name evidence="9" type="ORF">CIAN88_03680</name>
    <name evidence="11" type="ORF">GT664_09030</name>
    <name evidence="10" type="ORF">MKC95_13040</name>
</gene>
<keyword evidence="4 10" id="KW-0762">Sugar transport</keyword>
<evidence type="ECO:0000256" key="6">
    <source>
        <dbReference type="ARBA" id="ARBA00022683"/>
    </source>
</evidence>
<dbReference type="PROSITE" id="PS51101">
    <property type="entry name" value="PTS_EIIB_TYPE_4"/>
    <property type="match status" value="1"/>
</dbReference>
<dbReference type="GO" id="GO:0016301">
    <property type="term" value="F:kinase activity"/>
    <property type="evidence" value="ECO:0007669"/>
    <property type="project" value="UniProtKB-KW"/>
</dbReference>
<dbReference type="RefSeq" id="WP_008818377.1">
    <property type="nucleotide sequence ID" value="NZ_AP025565.1"/>
</dbReference>
<dbReference type="SUPFAM" id="SSF52728">
    <property type="entry name" value="PTS IIb component"/>
    <property type="match status" value="1"/>
</dbReference>
<evidence type="ECO:0000259" key="8">
    <source>
        <dbReference type="PROSITE" id="PS51101"/>
    </source>
</evidence>
<reference evidence="10" key="3">
    <citation type="journal article" date="2022" name="Clin. Infect. Dis.">
        <title>Association between Clostridium innocuum and antibiotic-associated diarrhea in adults and children: A cross-sectional study and comparative genomics analysis.</title>
        <authorList>
            <person name="Cherny K.E."/>
            <person name="Muscat E.B."/>
            <person name="Balaji A."/>
            <person name="Mukherjee J."/>
            <person name="Ozer E.A."/>
            <person name="Angarone M.P."/>
            <person name="Hauser A.R."/>
            <person name="Sichel J.S."/>
            <person name="Amponsah E."/>
            <person name="Kociolek L.K."/>
        </authorList>
    </citation>
    <scope>NUCLEOTIDE SEQUENCE</scope>
    <source>
        <strain evidence="10">NU1-AC-029v</strain>
    </source>
</reference>
<reference evidence="9 12" key="1">
    <citation type="submission" date="2014-08" db="EMBL/GenBank/DDBJ databases">
        <title>Clostridium innocuum, an unnegligible vancomycin-resistant pathogen causing extra-intestinal infections.</title>
        <authorList>
            <person name="Feng Y."/>
            <person name="Chiu C.-H."/>
        </authorList>
    </citation>
    <scope>NUCLEOTIDE SEQUENCE [LARGE SCALE GENOMIC DNA]</scope>
    <source>
        <strain evidence="9 12">AN88</strain>
    </source>
</reference>
<dbReference type="EMBL" id="JAKTMA010000022">
    <property type="protein sequence ID" value="MCR0233692.1"/>
    <property type="molecule type" value="Genomic_DNA"/>
</dbReference>
<dbReference type="InterPro" id="IPR004720">
    <property type="entry name" value="PTS_IIB_sorbose-sp"/>
</dbReference>